<dbReference type="Gene3D" id="2.60.110.10">
    <property type="entry name" value="Thaumatin"/>
    <property type="match status" value="2"/>
</dbReference>
<dbReference type="InterPro" id="IPR001938">
    <property type="entry name" value="Thaumatin"/>
</dbReference>
<dbReference type="EMBL" id="JARAOO010000014">
    <property type="protein sequence ID" value="KAJ7944159.1"/>
    <property type="molecule type" value="Genomic_DNA"/>
</dbReference>
<dbReference type="Proteomes" id="UP001163823">
    <property type="component" value="Chromosome 14"/>
</dbReference>
<reference evidence="4" key="1">
    <citation type="journal article" date="2023" name="Science">
        <title>Elucidation of the pathway for biosynthesis of saponin adjuvants from the soapbark tree.</title>
        <authorList>
            <person name="Reed J."/>
            <person name="Orme A."/>
            <person name="El-Demerdash A."/>
            <person name="Owen C."/>
            <person name="Martin L.B.B."/>
            <person name="Misra R.C."/>
            <person name="Kikuchi S."/>
            <person name="Rejzek M."/>
            <person name="Martin A.C."/>
            <person name="Harkess A."/>
            <person name="Leebens-Mack J."/>
            <person name="Louveau T."/>
            <person name="Stephenson M.J."/>
            <person name="Osbourn A."/>
        </authorList>
    </citation>
    <scope>NUCLEOTIDE SEQUENCE</scope>
    <source>
        <strain evidence="4">S10</strain>
    </source>
</reference>
<feature type="signal peptide" evidence="3">
    <location>
        <begin position="1"/>
        <end position="28"/>
    </location>
</feature>
<feature type="chain" id="PRO_5042180187" evidence="3">
    <location>
        <begin position="29"/>
        <end position="297"/>
    </location>
</feature>
<dbReference type="PRINTS" id="PR00347">
    <property type="entry name" value="THAUMATIN"/>
</dbReference>
<comment type="similarity">
    <text evidence="1">Belongs to the thaumatin family.</text>
</comment>
<keyword evidence="3" id="KW-0732">Signal</keyword>
<dbReference type="KEGG" id="qsa:O6P43_033605"/>
<evidence type="ECO:0000313" key="4">
    <source>
        <dbReference type="EMBL" id="KAJ7944159.1"/>
    </source>
</evidence>
<evidence type="ECO:0000256" key="3">
    <source>
        <dbReference type="SAM" id="SignalP"/>
    </source>
</evidence>
<name>A0AAD7P6W5_QUISA</name>
<evidence type="ECO:0000313" key="5">
    <source>
        <dbReference type="Proteomes" id="UP001163823"/>
    </source>
</evidence>
<feature type="region of interest" description="Disordered" evidence="2">
    <location>
        <begin position="219"/>
        <end position="250"/>
    </location>
</feature>
<evidence type="ECO:0000256" key="1">
    <source>
        <dbReference type="ARBA" id="ARBA00010607"/>
    </source>
</evidence>
<dbReference type="Pfam" id="PF00314">
    <property type="entry name" value="Thaumatin"/>
    <property type="match status" value="2"/>
</dbReference>
<protein>
    <submittedName>
        <fullName evidence="4">Thaumatin</fullName>
    </submittedName>
</protein>
<dbReference type="AlphaFoldDB" id="A0AAD7P6W5"/>
<gene>
    <name evidence="4" type="ORF">O6P43_033605</name>
</gene>
<comment type="caution">
    <text evidence="4">The sequence shown here is derived from an EMBL/GenBank/DDBJ whole genome shotgun (WGS) entry which is preliminary data.</text>
</comment>
<dbReference type="SUPFAM" id="SSF49870">
    <property type="entry name" value="Osmotin, thaumatin-like protein"/>
    <property type="match status" value="1"/>
</dbReference>
<dbReference type="PROSITE" id="PS51367">
    <property type="entry name" value="THAUMATIN_2"/>
    <property type="match status" value="1"/>
</dbReference>
<proteinExistence type="inferred from homology"/>
<dbReference type="PANTHER" id="PTHR31048">
    <property type="entry name" value="OS03G0233200 PROTEIN"/>
    <property type="match status" value="1"/>
</dbReference>
<accession>A0AAD7P6W5</accession>
<evidence type="ECO:0000256" key="2">
    <source>
        <dbReference type="SAM" id="MobiDB-lite"/>
    </source>
</evidence>
<organism evidence="4 5">
    <name type="scientific">Quillaja saponaria</name>
    <name type="common">Soap bark tree</name>
    <dbReference type="NCBI Taxonomy" id="32244"/>
    <lineage>
        <taxon>Eukaryota</taxon>
        <taxon>Viridiplantae</taxon>
        <taxon>Streptophyta</taxon>
        <taxon>Embryophyta</taxon>
        <taxon>Tracheophyta</taxon>
        <taxon>Spermatophyta</taxon>
        <taxon>Magnoliopsida</taxon>
        <taxon>eudicotyledons</taxon>
        <taxon>Gunneridae</taxon>
        <taxon>Pentapetalae</taxon>
        <taxon>rosids</taxon>
        <taxon>fabids</taxon>
        <taxon>Fabales</taxon>
        <taxon>Quillajaceae</taxon>
        <taxon>Quillaja</taxon>
    </lineage>
</organism>
<feature type="compositionally biased region" description="Low complexity" evidence="2">
    <location>
        <begin position="219"/>
        <end position="239"/>
    </location>
</feature>
<dbReference type="InterPro" id="IPR037176">
    <property type="entry name" value="Osmotin/thaumatin-like_sf"/>
</dbReference>
<keyword evidence="5" id="KW-1185">Reference proteome</keyword>
<dbReference type="SMART" id="SM00205">
    <property type="entry name" value="THN"/>
    <property type="match status" value="1"/>
</dbReference>
<sequence>MGLFSNQHHSCSIFLSLVLFLIFEGVSGATFTFVNKCEFTVWPGILGSPELGSTGFELTEGSSRSFQAPTGWSGRFWGRAGCNFDSSSAVEPVPPVIVDLERWSAKEPVLHPQQLWPSLHSALAPKTTTITGCVTDLNRRCPSELRVDGGDACKSACDAFGKPEYCCSGSYNSPSACKPSMYSQVFKSACPKSYSYAYDDATSTFTCTGADYSITFCPSSSPSSKSSSDSSPKTTDGSGSESGSGSGPDSQIQAAALASTEWLANLATAGASIRTQPCEALQSAFLLVTTILSLLFF</sequence>